<dbReference type="Proteomes" id="UP000041595">
    <property type="component" value="Unassembled WGS sequence"/>
</dbReference>
<proteinExistence type="predicted"/>
<dbReference type="AlphaFoldDB" id="A0A0T9T0H8"/>
<reference evidence="1 4" key="1">
    <citation type="submission" date="2015-03" db="EMBL/GenBank/DDBJ databases">
        <authorList>
            <person name="Murphy D."/>
        </authorList>
    </citation>
    <scope>NUCLEOTIDE SEQUENCE [LARGE SCALE GENOMIC DNA]</scope>
    <source>
        <strain evidence="1 4">IP06005</strain>
    </source>
</reference>
<protein>
    <submittedName>
        <fullName evidence="1">Uncharacterized protein</fullName>
    </submittedName>
</protein>
<dbReference type="Proteomes" id="UP000038647">
    <property type="component" value="Unassembled WGS sequence"/>
</dbReference>
<dbReference type="EMBL" id="CQEJ01000002">
    <property type="protein sequence ID" value="CNK52100.1"/>
    <property type="molecule type" value="Genomic_DNA"/>
</dbReference>
<name>A0A0T9T0H8_YERAL</name>
<dbReference type="EMBL" id="CQEH01000002">
    <property type="protein sequence ID" value="CNK60610.1"/>
    <property type="molecule type" value="Genomic_DNA"/>
</dbReference>
<evidence type="ECO:0000313" key="1">
    <source>
        <dbReference type="EMBL" id="CNK52100.1"/>
    </source>
</evidence>
<keyword evidence="3" id="KW-1185">Reference proteome</keyword>
<evidence type="ECO:0000313" key="4">
    <source>
        <dbReference type="Proteomes" id="UP000041595"/>
    </source>
</evidence>
<reference evidence="2 3" key="2">
    <citation type="submission" date="2015-03" db="EMBL/GenBank/DDBJ databases">
        <authorList>
            <consortium name="Pathogen Informatics"/>
            <person name="Murphy D."/>
        </authorList>
    </citation>
    <scope>NUCLEOTIDE SEQUENCE [LARGE SCALE GENOMIC DNA]</scope>
    <source>
        <strain evidence="2 3">IP08791</strain>
    </source>
</reference>
<evidence type="ECO:0000313" key="3">
    <source>
        <dbReference type="Proteomes" id="UP000038647"/>
    </source>
</evidence>
<evidence type="ECO:0000313" key="2">
    <source>
        <dbReference type="EMBL" id="CNK60610.1"/>
    </source>
</evidence>
<sequence>MSQQLESVEGLALYLGEIRVGCSGALYRRPECSIVRS</sequence>
<gene>
    <name evidence="1" type="ORF">ERS137965_00315</name>
    <name evidence="2" type="ORF">ERS137966_00730</name>
</gene>
<accession>A0A0T9T0H8</accession>
<organism evidence="1 4">
    <name type="scientific">Yersinia aldovae</name>
    <dbReference type="NCBI Taxonomy" id="29483"/>
    <lineage>
        <taxon>Bacteria</taxon>
        <taxon>Pseudomonadati</taxon>
        <taxon>Pseudomonadota</taxon>
        <taxon>Gammaproteobacteria</taxon>
        <taxon>Enterobacterales</taxon>
        <taxon>Yersiniaceae</taxon>
        <taxon>Yersinia</taxon>
    </lineage>
</organism>